<sequence>MGTASQVSARRRIWGWWFFDWASQPYNTLLLTFVFGPYFQQVATAHFATQGLAPEAASAAAQAYWGWGQSITGILIAVLAPLLGAFADGAGRRMPWIWGFSGLYVLGSFMLWFLIPSSPDLLMAQIWFGLGLIGMEFATIFTNALMPDLCDDEEMGKVSGYGFAFGYLGGILALVVMLLFLAENGATGKTLIGLDPLFGLDATAREGTRSVGPFTALWFVVFMAPFFLWVREVPRVATGAGRALQSLMTLIRSLPQRPSLFAHLGSSMIYRDALNALYAFGGVYAAGVLGWSITQIGVFGIAGALAAAVFSWIGGRADSARGPKPVMVVSIWVLIAVCLVIAGMTPESFYGVALAPGMADKIFYACGMLIGAAGGTLQSSSRTMMVFHTTPQHATEGFGLYALSGKVTSFIAPAAVALATTISGSQRMGIAIPLILLFLLGMVLLGWVKPKGER</sequence>
<feature type="transmembrane region" description="Helical" evidence="6">
    <location>
        <begin position="296"/>
        <end position="313"/>
    </location>
</feature>
<accession>A0AAE4YBQ0</accession>
<feature type="transmembrane region" description="Helical" evidence="6">
    <location>
        <begin position="428"/>
        <end position="448"/>
    </location>
</feature>
<dbReference type="GO" id="GO:0012505">
    <property type="term" value="C:endomembrane system"/>
    <property type="evidence" value="ECO:0007669"/>
    <property type="project" value="UniProtKB-SubCell"/>
</dbReference>
<keyword evidence="8" id="KW-1185">Reference proteome</keyword>
<feature type="transmembrane region" description="Helical" evidence="6">
    <location>
        <begin position="325"/>
        <end position="342"/>
    </location>
</feature>
<name>A0AAE4YBQ0_9RHOB</name>
<dbReference type="Proteomes" id="UP001193501">
    <property type="component" value="Unassembled WGS sequence"/>
</dbReference>
<evidence type="ECO:0000256" key="2">
    <source>
        <dbReference type="ARBA" id="ARBA00022448"/>
    </source>
</evidence>
<feature type="transmembrane region" description="Helical" evidence="6">
    <location>
        <begin position="400"/>
        <end position="422"/>
    </location>
</feature>
<dbReference type="AlphaFoldDB" id="A0AAE4YBQ0"/>
<dbReference type="EMBL" id="JAABNR010000003">
    <property type="protein sequence ID" value="NBZ86730.1"/>
    <property type="molecule type" value="Genomic_DNA"/>
</dbReference>
<dbReference type="InterPro" id="IPR050495">
    <property type="entry name" value="ATG22/LtaA_families"/>
</dbReference>
<keyword evidence="3 6" id="KW-0812">Transmembrane</keyword>
<evidence type="ECO:0000313" key="7">
    <source>
        <dbReference type="EMBL" id="NBZ86730.1"/>
    </source>
</evidence>
<dbReference type="Pfam" id="PF11700">
    <property type="entry name" value="ATG22"/>
    <property type="match status" value="1"/>
</dbReference>
<feature type="transmembrane region" description="Helical" evidence="6">
    <location>
        <begin position="273"/>
        <end position="290"/>
    </location>
</feature>
<evidence type="ECO:0000256" key="1">
    <source>
        <dbReference type="ARBA" id="ARBA00004127"/>
    </source>
</evidence>
<feature type="transmembrane region" description="Helical" evidence="6">
    <location>
        <begin position="362"/>
        <end position="379"/>
    </location>
</feature>
<organism evidence="7 8">
    <name type="scientific">Stagnihabitans tardus</name>
    <dbReference type="NCBI Taxonomy" id="2699202"/>
    <lineage>
        <taxon>Bacteria</taxon>
        <taxon>Pseudomonadati</taxon>
        <taxon>Pseudomonadota</taxon>
        <taxon>Alphaproteobacteria</taxon>
        <taxon>Rhodobacterales</taxon>
        <taxon>Paracoccaceae</taxon>
        <taxon>Stagnihabitans</taxon>
    </lineage>
</organism>
<keyword evidence="4 6" id="KW-1133">Transmembrane helix</keyword>
<dbReference type="SUPFAM" id="SSF103473">
    <property type="entry name" value="MFS general substrate transporter"/>
    <property type="match status" value="1"/>
</dbReference>
<keyword evidence="2" id="KW-0813">Transport</keyword>
<proteinExistence type="predicted"/>
<feature type="transmembrane region" description="Helical" evidence="6">
    <location>
        <begin position="96"/>
        <end position="115"/>
    </location>
</feature>
<keyword evidence="5 6" id="KW-0472">Membrane</keyword>
<gene>
    <name evidence="7" type="ORF">GV832_03985</name>
</gene>
<evidence type="ECO:0000256" key="5">
    <source>
        <dbReference type="ARBA" id="ARBA00023136"/>
    </source>
</evidence>
<reference evidence="7" key="1">
    <citation type="submission" date="2020-01" db="EMBL/GenBank/DDBJ databases">
        <authorList>
            <person name="Chen W.-M."/>
        </authorList>
    </citation>
    <scope>NUCLEOTIDE SEQUENCE</scope>
    <source>
        <strain evidence="7">CYK-10</strain>
    </source>
</reference>
<feature type="transmembrane region" description="Helical" evidence="6">
    <location>
        <begin position="211"/>
        <end position="230"/>
    </location>
</feature>
<feature type="transmembrane region" description="Helical" evidence="6">
    <location>
        <begin position="64"/>
        <end position="84"/>
    </location>
</feature>
<dbReference type="PANTHER" id="PTHR23519">
    <property type="entry name" value="AUTOPHAGY-RELATED PROTEIN 22"/>
    <property type="match status" value="1"/>
</dbReference>
<dbReference type="InterPro" id="IPR036259">
    <property type="entry name" value="MFS_trans_sf"/>
</dbReference>
<feature type="transmembrane region" description="Helical" evidence="6">
    <location>
        <begin position="121"/>
        <end position="146"/>
    </location>
</feature>
<comment type="subcellular location">
    <subcellularLocation>
        <location evidence="1">Endomembrane system</location>
        <topology evidence="1">Multi-pass membrane protein</topology>
    </subcellularLocation>
</comment>
<dbReference type="Gene3D" id="1.20.1250.20">
    <property type="entry name" value="MFS general substrate transporter like domains"/>
    <property type="match status" value="1"/>
</dbReference>
<comment type="caution">
    <text evidence="7">The sequence shown here is derived from an EMBL/GenBank/DDBJ whole genome shotgun (WGS) entry which is preliminary data.</text>
</comment>
<protein>
    <submittedName>
        <fullName evidence="7">MFS transporter</fullName>
    </submittedName>
</protein>
<evidence type="ECO:0000256" key="4">
    <source>
        <dbReference type="ARBA" id="ARBA00022989"/>
    </source>
</evidence>
<dbReference type="InterPro" id="IPR024671">
    <property type="entry name" value="Atg22-like"/>
</dbReference>
<dbReference type="RefSeq" id="WP_168773547.1">
    <property type="nucleotide sequence ID" value="NZ_JAABNR010000003.1"/>
</dbReference>
<dbReference type="PANTHER" id="PTHR23519:SF1">
    <property type="entry name" value="AUTOPHAGY-RELATED PROTEIN 22"/>
    <property type="match status" value="1"/>
</dbReference>
<feature type="transmembrane region" description="Helical" evidence="6">
    <location>
        <begin position="158"/>
        <end position="181"/>
    </location>
</feature>
<evidence type="ECO:0000256" key="3">
    <source>
        <dbReference type="ARBA" id="ARBA00022692"/>
    </source>
</evidence>
<evidence type="ECO:0000256" key="6">
    <source>
        <dbReference type="SAM" id="Phobius"/>
    </source>
</evidence>
<evidence type="ECO:0000313" key="8">
    <source>
        <dbReference type="Proteomes" id="UP001193501"/>
    </source>
</evidence>